<dbReference type="Proteomes" id="UP000324326">
    <property type="component" value="Unassembled WGS sequence"/>
</dbReference>
<dbReference type="EMBL" id="QSND01000007">
    <property type="protein sequence ID" value="KAA6446989.1"/>
    <property type="molecule type" value="Genomic_DNA"/>
</dbReference>
<dbReference type="SUPFAM" id="SSF53955">
    <property type="entry name" value="Lysozyme-like"/>
    <property type="match status" value="1"/>
</dbReference>
<dbReference type="Gene3D" id="1.10.530.10">
    <property type="match status" value="1"/>
</dbReference>
<evidence type="ECO:0000313" key="2">
    <source>
        <dbReference type="Proteomes" id="UP000324326"/>
    </source>
</evidence>
<gene>
    <name evidence="1" type="ORF">DX927_23380</name>
</gene>
<protein>
    <submittedName>
        <fullName evidence="1">Uncharacterized protein</fullName>
    </submittedName>
</protein>
<reference evidence="1 2" key="1">
    <citation type="submission" date="2018-08" db="EMBL/GenBank/DDBJ databases">
        <title>Bacillus phenotypic plasticity.</title>
        <authorList>
            <person name="Hurtado E."/>
        </authorList>
    </citation>
    <scope>NUCLEOTIDE SEQUENCE [LARGE SCALE GENOMIC DNA]</scope>
    <source>
        <strain evidence="1 2">427</strain>
    </source>
</reference>
<dbReference type="InterPro" id="IPR023346">
    <property type="entry name" value="Lysozyme-like_dom_sf"/>
</dbReference>
<comment type="caution">
    <text evidence="1">The sequence shown here is derived from an EMBL/GenBank/DDBJ whole genome shotgun (WGS) entry which is preliminary data.</text>
</comment>
<accession>A0A5M8RFK1</accession>
<organism evidence="1 2">
    <name type="scientific">Bacillus swezeyi</name>
    <dbReference type="NCBI Taxonomy" id="1925020"/>
    <lineage>
        <taxon>Bacteria</taxon>
        <taxon>Bacillati</taxon>
        <taxon>Bacillota</taxon>
        <taxon>Bacilli</taxon>
        <taxon>Bacillales</taxon>
        <taxon>Bacillaceae</taxon>
        <taxon>Bacillus</taxon>
    </lineage>
</organism>
<dbReference type="RefSeq" id="WP_150150068.1">
    <property type="nucleotide sequence ID" value="NZ_QSND01000007.1"/>
</dbReference>
<proteinExistence type="predicted"/>
<sequence>MALPNLPGDQEQEQVNPALEIAKMKAKKSLKRKAMKFAKALAKKATLMLKKSMIKLAAGLVKLAIILLNTIGLPVSIIIGAIIVIIIIVSLVCSYFWSTGDGLEGEEKDIHDYIVEQSDATVDMSKPEQIPYKVPVDLLTAFIQIEALKNEDYKSVIKEMAEKLAPSFEYGSYNEYKETQVTTCRDGDCRTGKIKRNDNWVSKLEFVDYWSGSKSIDYSAYVTDWKTKVDIKYETKKWTEKVDYVEQEKYTVIESNTIKKTRKVPYEETIYEPYLDKGVTKWRPKNVTKYKDETYYVKDNVPITKTRDVKKTKSVEKSKKVEVKTITKTRYQKFNANESVKEDYSTLESILNSYDLSLEDKKYLEANYAFLGGKIHYTDWLQQNYGGSFGDYGTGDFGSFDGTIIPGEGVPPQYMPVYRGAEAKYGVPWYILAGIHFVETNFSTSPSMVSSVGAIGHTQVRP</sequence>
<name>A0A5M8RFK1_9BACI</name>
<evidence type="ECO:0000313" key="1">
    <source>
        <dbReference type="EMBL" id="KAA6446989.1"/>
    </source>
</evidence>
<dbReference type="AlphaFoldDB" id="A0A5M8RFK1"/>